<dbReference type="EMBL" id="KZ819198">
    <property type="protein sequence ID" value="PWY98430.1"/>
    <property type="molecule type" value="Genomic_DNA"/>
</dbReference>
<dbReference type="STRING" id="1882483.A0A317XM81"/>
<keyword evidence="12" id="KW-1185">Reference proteome</keyword>
<name>A0A317XM81_9BASI</name>
<dbReference type="GO" id="GO:0016787">
    <property type="term" value="F:hydrolase activity"/>
    <property type="evidence" value="ECO:0007669"/>
    <property type="project" value="UniProtKB-KW"/>
</dbReference>
<sequence length="375" mass="41086">MTICLLEVDTLATIVDPLPLPATVQLFGAPVTVIVSTNNPQPPSAPTKAVEVFGQHVIEQLNSHRAGSLTSNTRAKTSGGTLGQKNGSSIPPLFVAMQGPQGSGKTTVTRALVDYLSSHGYSTGVLSMDDLYHTHSNLERVAAENPDNPLLQGRGQPGTHDIQFGTALLDQIRAINTQQEEQEQANIKIPVFDKSLFGGQGDRADPSTWPSLSPPLDVFILEGWSMGFSPIPHDQVLSKRNSPPSSSSSPGSGSDSGSFGGPQQVLSQYTEANLLQINQNLTEYQAWYTHFSVFLQLRPTDLHHVYTWRLQQEHAMKARNGGQGMSDDQVKSFVDRYMPGYYLFLDTIQKNEAWKGRSITVTIDLDRTCIDQHDW</sequence>
<accession>A0A317XM81</accession>
<evidence type="ECO:0000313" key="12">
    <source>
        <dbReference type="Proteomes" id="UP000246740"/>
    </source>
</evidence>
<keyword evidence="11" id="KW-0378">Hydrolase</keyword>
<dbReference type="AlphaFoldDB" id="A0A317XM81"/>
<dbReference type="InParanoid" id="A0A317XM81"/>
<dbReference type="GO" id="GO:0005737">
    <property type="term" value="C:cytoplasm"/>
    <property type="evidence" value="ECO:0007669"/>
    <property type="project" value="UniProtKB-SubCell"/>
</dbReference>
<dbReference type="GO" id="GO:0016301">
    <property type="term" value="F:kinase activity"/>
    <property type="evidence" value="ECO:0007669"/>
    <property type="project" value="UniProtKB-KW"/>
</dbReference>
<dbReference type="SUPFAM" id="SSF52540">
    <property type="entry name" value="P-loop containing nucleoside triphosphate hydrolases"/>
    <property type="match status" value="1"/>
</dbReference>
<dbReference type="Gene3D" id="3.40.50.300">
    <property type="entry name" value="P-loop containing nucleotide triphosphate hydrolases"/>
    <property type="match status" value="1"/>
</dbReference>
<proteinExistence type="inferred from homology"/>
<evidence type="ECO:0000256" key="9">
    <source>
        <dbReference type="ARBA" id="ARBA00061312"/>
    </source>
</evidence>
<keyword evidence="3" id="KW-0963">Cytoplasm</keyword>
<dbReference type="PANTHER" id="PTHR10285">
    <property type="entry name" value="URIDINE KINASE"/>
    <property type="match status" value="1"/>
</dbReference>
<feature type="compositionally biased region" description="Low complexity" evidence="10">
    <location>
        <begin position="242"/>
        <end position="257"/>
    </location>
</feature>
<keyword evidence="4" id="KW-0808">Transferase</keyword>
<feature type="region of interest" description="Disordered" evidence="10">
    <location>
        <begin position="67"/>
        <end position="87"/>
    </location>
</feature>
<dbReference type="Proteomes" id="UP000246740">
    <property type="component" value="Unassembled WGS sequence"/>
</dbReference>
<evidence type="ECO:0000256" key="3">
    <source>
        <dbReference type="ARBA" id="ARBA00022490"/>
    </source>
</evidence>
<comment type="similarity">
    <text evidence="9">Belongs to the GLYK kinase family.</text>
</comment>
<keyword evidence="8" id="KW-0539">Nucleus</keyword>
<evidence type="ECO:0000256" key="5">
    <source>
        <dbReference type="ARBA" id="ARBA00022741"/>
    </source>
</evidence>
<evidence type="ECO:0000256" key="4">
    <source>
        <dbReference type="ARBA" id="ARBA00022679"/>
    </source>
</evidence>
<dbReference type="FunFam" id="3.40.50.300:FF:001691">
    <property type="entry name" value="Probable ATP-dependent kinase TDA10"/>
    <property type="match status" value="1"/>
</dbReference>
<protein>
    <submittedName>
        <fullName evidence="11">P-loop containing nucleoside triphosphate hydrolase protein</fullName>
    </submittedName>
</protein>
<dbReference type="OrthoDB" id="347435at2759"/>
<evidence type="ECO:0000256" key="10">
    <source>
        <dbReference type="SAM" id="MobiDB-lite"/>
    </source>
</evidence>
<dbReference type="GO" id="GO:0005634">
    <property type="term" value="C:nucleus"/>
    <property type="evidence" value="ECO:0007669"/>
    <property type="project" value="UniProtKB-SubCell"/>
</dbReference>
<evidence type="ECO:0000256" key="2">
    <source>
        <dbReference type="ARBA" id="ARBA00004496"/>
    </source>
</evidence>
<evidence type="ECO:0000256" key="1">
    <source>
        <dbReference type="ARBA" id="ARBA00004123"/>
    </source>
</evidence>
<dbReference type="FunCoup" id="A0A317XM81">
    <property type="interactions" value="359"/>
</dbReference>
<keyword evidence="5" id="KW-0547">Nucleotide-binding</keyword>
<reference evidence="11 12" key="1">
    <citation type="journal article" date="2018" name="Mol. Biol. Evol.">
        <title>Broad Genomic Sampling Reveals a Smut Pathogenic Ancestry of the Fungal Clade Ustilaginomycotina.</title>
        <authorList>
            <person name="Kijpornyongpan T."/>
            <person name="Mondo S.J."/>
            <person name="Barry K."/>
            <person name="Sandor L."/>
            <person name="Lee J."/>
            <person name="Lipzen A."/>
            <person name="Pangilinan J."/>
            <person name="LaButti K."/>
            <person name="Hainaut M."/>
            <person name="Henrissat B."/>
            <person name="Grigoriev I.V."/>
            <person name="Spatafora J.W."/>
            <person name="Aime M.C."/>
        </authorList>
    </citation>
    <scope>NUCLEOTIDE SEQUENCE [LARGE SCALE GENOMIC DNA]</scope>
    <source>
        <strain evidence="11 12">MCA 3645</strain>
    </source>
</reference>
<feature type="region of interest" description="Disordered" evidence="10">
    <location>
        <begin position="235"/>
        <end position="263"/>
    </location>
</feature>
<comment type="subcellular location">
    <subcellularLocation>
        <location evidence="2">Cytoplasm</location>
    </subcellularLocation>
    <subcellularLocation>
        <location evidence="1">Nucleus</location>
    </subcellularLocation>
</comment>
<dbReference type="InterPro" id="IPR027417">
    <property type="entry name" value="P-loop_NTPase"/>
</dbReference>
<evidence type="ECO:0000256" key="7">
    <source>
        <dbReference type="ARBA" id="ARBA00022840"/>
    </source>
</evidence>
<keyword evidence="6" id="KW-0418">Kinase</keyword>
<keyword evidence="7" id="KW-0067">ATP-binding</keyword>
<evidence type="ECO:0000256" key="8">
    <source>
        <dbReference type="ARBA" id="ARBA00023242"/>
    </source>
</evidence>
<gene>
    <name evidence="11" type="ORF">BCV70DRAFT_212795</name>
</gene>
<organism evidence="11 12">
    <name type="scientific">Testicularia cyperi</name>
    <dbReference type="NCBI Taxonomy" id="1882483"/>
    <lineage>
        <taxon>Eukaryota</taxon>
        <taxon>Fungi</taxon>
        <taxon>Dikarya</taxon>
        <taxon>Basidiomycota</taxon>
        <taxon>Ustilaginomycotina</taxon>
        <taxon>Ustilaginomycetes</taxon>
        <taxon>Ustilaginales</taxon>
        <taxon>Anthracoideaceae</taxon>
        <taxon>Testicularia</taxon>
    </lineage>
</organism>
<dbReference type="GO" id="GO:0005524">
    <property type="term" value="F:ATP binding"/>
    <property type="evidence" value="ECO:0007669"/>
    <property type="project" value="UniProtKB-KW"/>
</dbReference>
<evidence type="ECO:0000313" key="11">
    <source>
        <dbReference type="EMBL" id="PWY98430.1"/>
    </source>
</evidence>
<evidence type="ECO:0000256" key="6">
    <source>
        <dbReference type="ARBA" id="ARBA00022777"/>
    </source>
</evidence>